<comment type="caution">
    <text evidence="1">The sequence shown here is derived from an EMBL/GenBank/DDBJ whole genome shotgun (WGS) entry which is preliminary data.</text>
</comment>
<gene>
    <name evidence="1" type="ORF">QFC19_008171</name>
</gene>
<organism evidence="1 2">
    <name type="scientific">Naganishia cerealis</name>
    <dbReference type="NCBI Taxonomy" id="610337"/>
    <lineage>
        <taxon>Eukaryota</taxon>
        <taxon>Fungi</taxon>
        <taxon>Dikarya</taxon>
        <taxon>Basidiomycota</taxon>
        <taxon>Agaricomycotina</taxon>
        <taxon>Tremellomycetes</taxon>
        <taxon>Filobasidiales</taxon>
        <taxon>Filobasidiaceae</taxon>
        <taxon>Naganishia</taxon>
    </lineage>
</organism>
<reference evidence="1" key="1">
    <citation type="submission" date="2023-04" db="EMBL/GenBank/DDBJ databases">
        <title>Draft Genome sequencing of Naganishia species isolated from polar environments using Oxford Nanopore Technology.</title>
        <authorList>
            <person name="Leo P."/>
            <person name="Venkateswaran K."/>
        </authorList>
    </citation>
    <scope>NUCLEOTIDE SEQUENCE</scope>
    <source>
        <strain evidence="1">MNA-CCFEE 5261</strain>
    </source>
</reference>
<evidence type="ECO:0000313" key="1">
    <source>
        <dbReference type="EMBL" id="KAJ9093794.1"/>
    </source>
</evidence>
<sequence length="250" mass="26999">MGSSSSKAARKLPKAPPAWAGARTPSEFKYPEGILPLGADKVQSPPRGPSGDSTKSPGGSLDYGVLHPSGAGTEHHTGRKNALASEEKDDTILRDSADPHFMANLSRLGQVAVPKPGTSFEKQAPALRTMLSRSSNYTSTSSAPPPNHLTASRLSTLLDRLKTLPEGQSIAKLCKEYNISEAKLNELRRWVNSPSVDKERTQVILSEDGEESVKMMVRLTAHRSVLLITYCHGFSGRLGRQDTVRTESTP</sequence>
<protein>
    <submittedName>
        <fullName evidence="1">Uncharacterized protein</fullName>
    </submittedName>
</protein>
<evidence type="ECO:0000313" key="2">
    <source>
        <dbReference type="Proteomes" id="UP001241377"/>
    </source>
</evidence>
<proteinExistence type="predicted"/>
<accession>A0ACC2V486</accession>
<keyword evidence="2" id="KW-1185">Reference proteome</keyword>
<dbReference type="EMBL" id="JASBWR010000118">
    <property type="protein sequence ID" value="KAJ9093794.1"/>
    <property type="molecule type" value="Genomic_DNA"/>
</dbReference>
<dbReference type="Proteomes" id="UP001241377">
    <property type="component" value="Unassembled WGS sequence"/>
</dbReference>
<name>A0ACC2V486_9TREE</name>